<reference evidence="2" key="1">
    <citation type="submission" date="2020-11" db="EMBL/GenBank/DDBJ databases">
        <title>Isolation and identification of active actinomycetes.</title>
        <authorList>
            <person name="Sun X."/>
        </authorList>
    </citation>
    <scope>NUCLEOTIDE SEQUENCE</scope>
    <source>
        <strain evidence="2">NEAU-A11</strain>
    </source>
</reference>
<proteinExistence type="predicted"/>
<sequence>MSQDPEAGWVRAALELAVLAALTDGDRHGYALGQRITEQGLGTIRGGVLYPVLNRMEADAVVEATWHAGQGGPGRKVYAITEAGRERLARQRESWSRFADTMSRFLEQTTEA</sequence>
<name>A0A931CIY5_9ACTN</name>
<dbReference type="InterPro" id="IPR052509">
    <property type="entry name" value="Metal_resp_DNA-bind_regulator"/>
</dbReference>
<comment type="caution">
    <text evidence="2">The sequence shown here is derived from an EMBL/GenBank/DDBJ whole genome shotgun (WGS) entry which is preliminary data.</text>
</comment>
<organism evidence="2 3">
    <name type="scientific">Actinoplanes aureus</name>
    <dbReference type="NCBI Taxonomy" id="2792083"/>
    <lineage>
        <taxon>Bacteria</taxon>
        <taxon>Bacillati</taxon>
        <taxon>Actinomycetota</taxon>
        <taxon>Actinomycetes</taxon>
        <taxon>Micromonosporales</taxon>
        <taxon>Micromonosporaceae</taxon>
        <taxon>Actinoplanes</taxon>
    </lineage>
</organism>
<dbReference type="Proteomes" id="UP000598146">
    <property type="component" value="Unassembled WGS sequence"/>
</dbReference>
<feature type="domain" description="Transcription regulator PadR N-terminal" evidence="1">
    <location>
        <begin position="18"/>
        <end position="89"/>
    </location>
</feature>
<dbReference type="EMBL" id="JADQTO010000032">
    <property type="protein sequence ID" value="MBG0567966.1"/>
    <property type="molecule type" value="Genomic_DNA"/>
</dbReference>
<evidence type="ECO:0000313" key="2">
    <source>
        <dbReference type="EMBL" id="MBG0567966.1"/>
    </source>
</evidence>
<dbReference type="InterPro" id="IPR005149">
    <property type="entry name" value="Tscrpt_reg_PadR_N"/>
</dbReference>
<gene>
    <name evidence="2" type="ORF">I4J89_41655</name>
</gene>
<dbReference type="InterPro" id="IPR036388">
    <property type="entry name" value="WH-like_DNA-bd_sf"/>
</dbReference>
<dbReference type="AlphaFoldDB" id="A0A931CIY5"/>
<protein>
    <submittedName>
        <fullName evidence="2">PadR family transcriptional regulator</fullName>
    </submittedName>
</protein>
<dbReference type="RefSeq" id="WP_196419735.1">
    <property type="nucleotide sequence ID" value="NZ_JADQTO010000032.1"/>
</dbReference>
<evidence type="ECO:0000313" key="3">
    <source>
        <dbReference type="Proteomes" id="UP000598146"/>
    </source>
</evidence>
<dbReference type="PANTHER" id="PTHR33169">
    <property type="entry name" value="PADR-FAMILY TRANSCRIPTIONAL REGULATOR"/>
    <property type="match status" value="1"/>
</dbReference>
<keyword evidence="3" id="KW-1185">Reference proteome</keyword>
<evidence type="ECO:0000259" key="1">
    <source>
        <dbReference type="Pfam" id="PF03551"/>
    </source>
</evidence>
<dbReference type="InterPro" id="IPR036390">
    <property type="entry name" value="WH_DNA-bd_sf"/>
</dbReference>
<dbReference type="SUPFAM" id="SSF46785">
    <property type="entry name" value="Winged helix' DNA-binding domain"/>
    <property type="match status" value="1"/>
</dbReference>
<dbReference type="PANTHER" id="PTHR33169:SF14">
    <property type="entry name" value="TRANSCRIPTIONAL REGULATOR RV3488"/>
    <property type="match status" value="1"/>
</dbReference>
<dbReference type="Gene3D" id="1.10.10.10">
    <property type="entry name" value="Winged helix-like DNA-binding domain superfamily/Winged helix DNA-binding domain"/>
    <property type="match status" value="1"/>
</dbReference>
<dbReference type="Pfam" id="PF03551">
    <property type="entry name" value="PadR"/>
    <property type="match status" value="1"/>
</dbReference>
<accession>A0A931CIY5</accession>